<organism evidence="1 2">
    <name type="scientific">Colletotrichum kahawae</name>
    <name type="common">Coffee berry disease fungus</name>
    <dbReference type="NCBI Taxonomy" id="34407"/>
    <lineage>
        <taxon>Eukaryota</taxon>
        <taxon>Fungi</taxon>
        <taxon>Dikarya</taxon>
        <taxon>Ascomycota</taxon>
        <taxon>Pezizomycotina</taxon>
        <taxon>Sordariomycetes</taxon>
        <taxon>Hypocreomycetidae</taxon>
        <taxon>Glomerellales</taxon>
        <taxon>Glomerellaceae</taxon>
        <taxon>Colletotrichum</taxon>
        <taxon>Colletotrichum gloeosporioides species complex</taxon>
    </lineage>
</organism>
<proteinExistence type="predicted"/>
<comment type="caution">
    <text evidence="1">The sequence shown here is derived from an EMBL/GenBank/DDBJ whole genome shotgun (WGS) entry which is preliminary data.</text>
</comment>
<dbReference type="EMBL" id="VYYT01000025">
    <property type="protein sequence ID" value="KAK2776640.1"/>
    <property type="molecule type" value="Genomic_DNA"/>
</dbReference>
<accession>A0AAD9YVG5</accession>
<evidence type="ECO:0000313" key="2">
    <source>
        <dbReference type="Proteomes" id="UP001281614"/>
    </source>
</evidence>
<gene>
    <name evidence="1" type="ORF">CKAH01_12290</name>
</gene>
<dbReference type="Proteomes" id="UP001281614">
    <property type="component" value="Unassembled WGS sequence"/>
</dbReference>
<sequence>MGGTYTLRPDIKATVLEELPSANFPFWRRQALIIAYRAVPWKYLETMDPHLREILTPHVMHTLTAVQEHDGYESLSTRDRIDVVLTLVEASRFSGMQWKRLAVSQAKATMFNLQDQYADSCIAQRESLLQRLDGNVKPATSVPEHRQDLTHGAVNKRMYAAIGSTVHQRALDLFQNEELSSAMAALKEWQPTEPTSLAEEVVLFRMNFLRGKILRFQGKFQDSLECLSKSQSATELLRDLHFDEEAGDLVVEIADTMRELDDPIRAEELLTAQLGRQHHTPATRALLGVSLAESLFAQQKLMEAGRLCCDVESRRLSKMARLRLCITAAKLRHVSSDWEGAFVWWTKALVAINKFPPTSGHATRMIYASLCDVLKHQGRKELERASWAEVVKLEALSEHAEATHWIAGLRHWRMYLETLGL</sequence>
<protein>
    <submittedName>
        <fullName evidence="1">LipA and NB-ARC domain-containing protein</fullName>
    </submittedName>
</protein>
<dbReference type="InterPro" id="IPR011990">
    <property type="entry name" value="TPR-like_helical_dom_sf"/>
</dbReference>
<reference evidence="1" key="1">
    <citation type="submission" date="2023-02" db="EMBL/GenBank/DDBJ databases">
        <title>Colletotrichum kahawae CIFC_Que2 genome sequencing and assembly.</title>
        <authorList>
            <person name="Baroncelli R."/>
        </authorList>
    </citation>
    <scope>NUCLEOTIDE SEQUENCE</scope>
    <source>
        <strain evidence="1">CIFC_Que2</strain>
    </source>
</reference>
<keyword evidence="2" id="KW-1185">Reference proteome</keyword>
<evidence type="ECO:0000313" key="1">
    <source>
        <dbReference type="EMBL" id="KAK2776640.1"/>
    </source>
</evidence>
<dbReference type="AlphaFoldDB" id="A0AAD9YVG5"/>
<dbReference type="Gene3D" id="1.25.40.10">
    <property type="entry name" value="Tetratricopeptide repeat domain"/>
    <property type="match status" value="1"/>
</dbReference>
<name>A0AAD9YVG5_COLKA</name>